<proteinExistence type="predicted"/>
<evidence type="ECO:0000256" key="2">
    <source>
        <dbReference type="SAM" id="MobiDB-lite"/>
    </source>
</evidence>
<dbReference type="PANTHER" id="PTHR38791">
    <property type="entry name" value="ZN(II)2CYS6 TRANSCRIPTION FACTOR (EUROFUNG)-RELATED-RELATED"/>
    <property type="match status" value="1"/>
</dbReference>
<keyword evidence="4" id="KW-1185">Reference proteome</keyword>
<reference evidence="3" key="1">
    <citation type="submission" date="2020-03" db="EMBL/GenBank/DDBJ databases">
        <title>Draft Genome Sequence of Cylindrodendrum hubeiense.</title>
        <authorList>
            <person name="Buettner E."/>
            <person name="Kellner H."/>
        </authorList>
    </citation>
    <scope>NUCLEOTIDE SEQUENCE</scope>
    <source>
        <strain evidence="3">IHI 201604</strain>
    </source>
</reference>
<dbReference type="InterPro" id="IPR053175">
    <property type="entry name" value="DHMBA_Reg_Transcription_Factor"/>
</dbReference>
<evidence type="ECO:0000313" key="3">
    <source>
        <dbReference type="EMBL" id="KAF7545233.1"/>
    </source>
</evidence>
<dbReference type="InterPro" id="IPR021858">
    <property type="entry name" value="Fun_TF"/>
</dbReference>
<name>A0A9P5H5A5_9HYPO</name>
<sequence>MGYYGVCDQRKPACLKCEKSKTQCPGYRDLDKVLFRDESERIIRKARQSDEPPLGLAQATIPPSSDPTTMSRVTSGLNCPASFLFHPDISYPLSQPINELGGNFFFAKYTFNEVPFCGDYHDWLTQSYSDDGSVLQAAIEAVGMAGISNVSYAPHVASRSIEQYCKAVAAVNQALDDPVQAIEDSTLMAVILLGLYETVNFETSDRYSYWESHVKGATALLELRGQQQFTRKRGGLLFILIRSQILSACTQQHMAVPQALIRAASNFRASIIRQEWQRSNVASQGSIIEVSFRIVNLGAAFANQEITDLSVIRDMALEIDHDLEAWQAGSPPGWRYATINASEDATDNLFDTDIHVYPSLWIAEVWNNWRALRIVVNRIIFQCEACSEVPDKSQQSAALSAIHQLSTDMCISIPCFTGTPRQFPGPLHRPATNRA</sequence>
<accession>A0A9P5H5A5</accession>
<comment type="caution">
    <text evidence="3">The sequence shown here is derived from an EMBL/GenBank/DDBJ whole genome shotgun (WGS) entry which is preliminary data.</text>
</comment>
<keyword evidence="1" id="KW-0539">Nucleus</keyword>
<dbReference type="GO" id="GO:0008270">
    <property type="term" value="F:zinc ion binding"/>
    <property type="evidence" value="ECO:0007669"/>
    <property type="project" value="InterPro"/>
</dbReference>
<dbReference type="InterPro" id="IPR001138">
    <property type="entry name" value="Zn2Cys6_DnaBD"/>
</dbReference>
<dbReference type="Proteomes" id="UP000722485">
    <property type="component" value="Unassembled WGS sequence"/>
</dbReference>
<evidence type="ECO:0000313" key="4">
    <source>
        <dbReference type="Proteomes" id="UP000722485"/>
    </source>
</evidence>
<feature type="region of interest" description="Disordered" evidence="2">
    <location>
        <begin position="49"/>
        <end position="72"/>
    </location>
</feature>
<dbReference type="EMBL" id="JAANBB010000264">
    <property type="protein sequence ID" value="KAF7545233.1"/>
    <property type="molecule type" value="Genomic_DNA"/>
</dbReference>
<protein>
    <recommendedName>
        <fullName evidence="5">Zn(2)-C6 fungal-type domain-containing protein</fullName>
    </recommendedName>
</protein>
<evidence type="ECO:0000256" key="1">
    <source>
        <dbReference type="ARBA" id="ARBA00023242"/>
    </source>
</evidence>
<dbReference type="AlphaFoldDB" id="A0A9P5H5A5"/>
<feature type="compositionally biased region" description="Polar residues" evidence="2">
    <location>
        <begin position="61"/>
        <end position="72"/>
    </location>
</feature>
<evidence type="ECO:0008006" key="5">
    <source>
        <dbReference type="Google" id="ProtNLM"/>
    </source>
</evidence>
<dbReference type="Pfam" id="PF11951">
    <property type="entry name" value="Fungal_trans_2"/>
    <property type="match status" value="1"/>
</dbReference>
<dbReference type="CDD" id="cd00067">
    <property type="entry name" value="GAL4"/>
    <property type="match status" value="1"/>
</dbReference>
<dbReference type="GO" id="GO:0000981">
    <property type="term" value="F:DNA-binding transcription factor activity, RNA polymerase II-specific"/>
    <property type="evidence" value="ECO:0007669"/>
    <property type="project" value="InterPro"/>
</dbReference>
<gene>
    <name evidence="3" type="ORF">G7Z17_g9331</name>
</gene>
<organism evidence="3 4">
    <name type="scientific">Cylindrodendrum hubeiense</name>
    <dbReference type="NCBI Taxonomy" id="595255"/>
    <lineage>
        <taxon>Eukaryota</taxon>
        <taxon>Fungi</taxon>
        <taxon>Dikarya</taxon>
        <taxon>Ascomycota</taxon>
        <taxon>Pezizomycotina</taxon>
        <taxon>Sordariomycetes</taxon>
        <taxon>Hypocreomycetidae</taxon>
        <taxon>Hypocreales</taxon>
        <taxon>Nectriaceae</taxon>
        <taxon>Cylindrodendrum</taxon>
    </lineage>
</organism>
<dbReference type="OrthoDB" id="4220372at2759"/>